<keyword evidence="2 3" id="KW-0802">TPR repeat</keyword>
<dbReference type="RefSeq" id="WP_123424949.1">
    <property type="nucleotide sequence ID" value="NZ_MOBJ01000007.1"/>
</dbReference>
<evidence type="ECO:0000256" key="3">
    <source>
        <dbReference type="PROSITE-ProRule" id="PRU00339"/>
    </source>
</evidence>
<dbReference type="Pfam" id="PF14559">
    <property type="entry name" value="TPR_19"/>
    <property type="match status" value="2"/>
</dbReference>
<dbReference type="AlphaFoldDB" id="A0A423H7Q6"/>
<dbReference type="OrthoDB" id="9766710at2"/>
<dbReference type="Pfam" id="PF13174">
    <property type="entry name" value="TPR_6"/>
    <property type="match status" value="1"/>
</dbReference>
<feature type="repeat" description="TPR" evidence="3">
    <location>
        <begin position="492"/>
        <end position="525"/>
    </location>
</feature>
<dbReference type="InterPro" id="IPR011990">
    <property type="entry name" value="TPR-like_helical_dom_sf"/>
</dbReference>
<evidence type="ECO:0000313" key="6">
    <source>
        <dbReference type="Proteomes" id="UP000286071"/>
    </source>
</evidence>
<evidence type="ECO:0008006" key="7">
    <source>
        <dbReference type="Google" id="ProtNLM"/>
    </source>
</evidence>
<dbReference type="SMART" id="SM00028">
    <property type="entry name" value="TPR"/>
    <property type="match status" value="5"/>
</dbReference>
<dbReference type="PROSITE" id="PS51257">
    <property type="entry name" value="PROKAR_LIPOPROTEIN"/>
    <property type="match status" value="1"/>
</dbReference>
<dbReference type="Proteomes" id="UP000286071">
    <property type="component" value="Unassembled WGS sequence"/>
</dbReference>
<dbReference type="InterPro" id="IPR019734">
    <property type="entry name" value="TPR_rpt"/>
</dbReference>
<evidence type="ECO:0000256" key="2">
    <source>
        <dbReference type="ARBA" id="ARBA00022803"/>
    </source>
</evidence>
<dbReference type="SUPFAM" id="SSF48452">
    <property type="entry name" value="TPR-like"/>
    <property type="match status" value="3"/>
</dbReference>
<protein>
    <recommendedName>
        <fullName evidence="7">Tetratricopeptide repeat protein</fullName>
    </recommendedName>
</protein>
<reference evidence="5 6" key="1">
    <citation type="submission" date="2016-10" db="EMBL/GenBank/DDBJ databases">
        <title>Comparative genome analysis of multiple Pseudomonas spp. focuses on biocontrol and plant growth promoting traits.</title>
        <authorList>
            <person name="Tao X.-Y."/>
            <person name="Taylor C.G."/>
        </authorList>
    </citation>
    <scope>NUCLEOTIDE SEQUENCE [LARGE SCALE GENOMIC DNA]</scope>
    <source>
        <strain evidence="5 6">48H11</strain>
    </source>
</reference>
<sequence>MNRSSALLLAFVFLSGCQALAPVSSNGTPPVEGSTKAPEKPKVYSSFSEDTIFSLLSAELAGQRNRFDIALDNYVTQAVNTQDPGISERAFRIAEYLGADQAALDSSLIWAKNAPNDLEAQRAAAVQLARAGRYDDSMVYMEKVLLGKGDTHFDFLALSAADTDQDTRNGLMKSFDRLLLRHPKNGQLIFGKALLLQQDGDSQGALTLLEKNPPEAGEIAPILLRARLLQSLNRGKEALPLLEKSIRKYPDDKRLRLTYARLLVEQDRMDDAKEQFSSLVQQYPEDDELRYSLALVCLEAKAWGEAKGYLEDLIARESHVDSAHLNLGRIAEERNDPQGALIEYALVGPGNDYLPAQLRQSDILMNNGRTAEAQSRLARARDEQPDYVIQLYLIEAETLSANKQDDRAWAVLDKALKQYPDDLNLLYTRAMLAEKRNDLAQMEKDLRLIIKRDPNNAMALNALGYTLSDRTTRYAEAKALIEHAHQLNPEDPAVLDSLGWVNFRLGNLDEAERYLRQALERFPDQEVAAHLGEVLWANGKQREAKQIWGKFLKEQPDSPTLRSTIKRLTGSETL</sequence>
<dbReference type="EMBL" id="MOBJ01000007">
    <property type="protein sequence ID" value="RON09217.1"/>
    <property type="molecule type" value="Genomic_DNA"/>
</dbReference>
<dbReference type="PROSITE" id="PS50005">
    <property type="entry name" value="TPR"/>
    <property type="match status" value="1"/>
</dbReference>
<proteinExistence type="predicted"/>
<evidence type="ECO:0000256" key="4">
    <source>
        <dbReference type="SAM" id="SignalP"/>
    </source>
</evidence>
<feature type="signal peptide" evidence="4">
    <location>
        <begin position="1"/>
        <end position="21"/>
    </location>
</feature>
<dbReference type="InterPro" id="IPR051685">
    <property type="entry name" value="Ycf3/AcsC/BcsC/TPR_MFPF"/>
</dbReference>
<evidence type="ECO:0000313" key="5">
    <source>
        <dbReference type="EMBL" id="RON09217.1"/>
    </source>
</evidence>
<dbReference type="Gene3D" id="1.25.40.10">
    <property type="entry name" value="Tetratricopeptide repeat domain"/>
    <property type="match status" value="2"/>
</dbReference>
<feature type="chain" id="PRO_5019401368" description="Tetratricopeptide repeat protein" evidence="4">
    <location>
        <begin position="22"/>
        <end position="574"/>
    </location>
</feature>
<evidence type="ECO:0000256" key="1">
    <source>
        <dbReference type="ARBA" id="ARBA00022737"/>
    </source>
</evidence>
<comment type="caution">
    <text evidence="5">The sequence shown here is derived from an EMBL/GenBank/DDBJ whole genome shotgun (WGS) entry which is preliminary data.</text>
</comment>
<keyword evidence="4" id="KW-0732">Signal</keyword>
<organism evidence="5 6">
    <name type="scientific">Pseudomonas brassicacearum</name>
    <dbReference type="NCBI Taxonomy" id="930166"/>
    <lineage>
        <taxon>Bacteria</taxon>
        <taxon>Pseudomonadati</taxon>
        <taxon>Pseudomonadota</taxon>
        <taxon>Gammaproteobacteria</taxon>
        <taxon>Pseudomonadales</taxon>
        <taxon>Pseudomonadaceae</taxon>
        <taxon>Pseudomonas</taxon>
    </lineage>
</organism>
<accession>A0A423H7Q6</accession>
<gene>
    <name evidence="5" type="ORF">BK659_09775</name>
</gene>
<name>A0A423H7Q6_9PSED</name>
<dbReference type="PANTHER" id="PTHR44943">
    <property type="entry name" value="CELLULOSE SYNTHASE OPERON PROTEIN C"/>
    <property type="match status" value="1"/>
</dbReference>
<dbReference type="Pfam" id="PF13432">
    <property type="entry name" value="TPR_16"/>
    <property type="match status" value="2"/>
</dbReference>
<dbReference type="PANTHER" id="PTHR44943:SF8">
    <property type="entry name" value="TPR REPEAT-CONTAINING PROTEIN MJ0263"/>
    <property type="match status" value="1"/>
</dbReference>
<keyword evidence="1" id="KW-0677">Repeat</keyword>